<accession>A0A7J9S9H0</accession>
<sequence>MASELMSQVVGILAGGLTAIFVFKSYELLKPLFKKEESEESEENTSKTLKCSN</sequence>
<comment type="caution">
    <text evidence="2">The sequence shown here is derived from an EMBL/GenBank/DDBJ whole genome shotgun (WGS) entry which is preliminary data.</text>
</comment>
<name>A0A7J9S9H0_METMI</name>
<keyword evidence="1" id="KW-1133">Transmembrane helix</keyword>
<reference evidence="2 3" key="1">
    <citation type="submission" date="2020-08" db="EMBL/GenBank/DDBJ databases">
        <title>Genomic Encyclopedia of Type Strains, Phase IV (KMG-V): Genome sequencing to study the core and pangenomes of soil and plant-associated prokaryotes.</title>
        <authorList>
            <person name="Whitman W."/>
        </authorList>
    </citation>
    <scope>NUCLEOTIDE SEQUENCE [LARGE SCALE GENOMIC DNA]</scope>
    <source>
        <strain evidence="2 3">C11</strain>
    </source>
</reference>
<evidence type="ECO:0000313" key="2">
    <source>
        <dbReference type="EMBL" id="MBB6402686.1"/>
    </source>
</evidence>
<evidence type="ECO:0000256" key="1">
    <source>
        <dbReference type="SAM" id="Phobius"/>
    </source>
</evidence>
<feature type="transmembrane region" description="Helical" evidence="1">
    <location>
        <begin position="6"/>
        <end position="26"/>
    </location>
</feature>
<dbReference type="Proteomes" id="UP000536195">
    <property type="component" value="Unassembled WGS sequence"/>
</dbReference>
<protein>
    <submittedName>
        <fullName evidence="2">Uncharacterized protein</fullName>
    </submittedName>
</protein>
<proteinExistence type="predicted"/>
<gene>
    <name evidence="2" type="ORF">HNP92_002011</name>
</gene>
<dbReference type="AlphaFoldDB" id="A0A7J9S9H0"/>
<dbReference type="EMBL" id="JACHEC010000007">
    <property type="protein sequence ID" value="MBB6402686.1"/>
    <property type="molecule type" value="Genomic_DNA"/>
</dbReference>
<dbReference type="RefSeq" id="WP_184231132.1">
    <property type="nucleotide sequence ID" value="NZ_JACHEC010000007.1"/>
</dbReference>
<keyword evidence="1" id="KW-0812">Transmembrane</keyword>
<organism evidence="2 3">
    <name type="scientific">Methanococcus maripaludis</name>
    <name type="common">Methanococcus deltae</name>
    <dbReference type="NCBI Taxonomy" id="39152"/>
    <lineage>
        <taxon>Archaea</taxon>
        <taxon>Methanobacteriati</taxon>
        <taxon>Methanobacteriota</taxon>
        <taxon>Methanomada group</taxon>
        <taxon>Methanococci</taxon>
        <taxon>Methanococcales</taxon>
        <taxon>Methanococcaceae</taxon>
        <taxon>Methanococcus</taxon>
    </lineage>
</organism>
<evidence type="ECO:0000313" key="3">
    <source>
        <dbReference type="Proteomes" id="UP000536195"/>
    </source>
</evidence>
<keyword evidence="1" id="KW-0472">Membrane</keyword>